<evidence type="ECO:0000313" key="2">
    <source>
        <dbReference type="EMBL" id="KAL0062777.1"/>
    </source>
</evidence>
<feature type="region of interest" description="Disordered" evidence="1">
    <location>
        <begin position="326"/>
        <end position="352"/>
    </location>
</feature>
<keyword evidence="4" id="KW-1185">Reference proteome</keyword>
<evidence type="ECO:0000256" key="1">
    <source>
        <dbReference type="SAM" id="MobiDB-lite"/>
    </source>
</evidence>
<organism evidence="3 4">
    <name type="scientific">Marasmius tenuissimus</name>
    <dbReference type="NCBI Taxonomy" id="585030"/>
    <lineage>
        <taxon>Eukaryota</taxon>
        <taxon>Fungi</taxon>
        <taxon>Dikarya</taxon>
        <taxon>Basidiomycota</taxon>
        <taxon>Agaricomycotina</taxon>
        <taxon>Agaricomycetes</taxon>
        <taxon>Agaricomycetidae</taxon>
        <taxon>Agaricales</taxon>
        <taxon>Marasmiineae</taxon>
        <taxon>Marasmiaceae</taxon>
        <taxon>Marasmius</taxon>
    </lineage>
</organism>
<feature type="compositionally biased region" description="Low complexity" evidence="1">
    <location>
        <begin position="330"/>
        <end position="344"/>
    </location>
</feature>
<dbReference type="EMBL" id="JBBXMP010000096">
    <property type="protein sequence ID" value="KAL0062777.1"/>
    <property type="molecule type" value="Genomic_DNA"/>
</dbReference>
<evidence type="ECO:0000313" key="3">
    <source>
        <dbReference type="EMBL" id="KAL0062812.1"/>
    </source>
</evidence>
<protein>
    <submittedName>
        <fullName evidence="3">Uncharacterized protein</fullName>
    </submittedName>
</protein>
<dbReference type="EMBL" id="JBBXMP010000096">
    <property type="protein sequence ID" value="KAL0062812.1"/>
    <property type="molecule type" value="Genomic_DNA"/>
</dbReference>
<proteinExistence type="predicted"/>
<accession>A0ABR2ZNS3</accession>
<dbReference type="Proteomes" id="UP001437256">
    <property type="component" value="Unassembled WGS sequence"/>
</dbReference>
<evidence type="ECO:0000313" key="4">
    <source>
        <dbReference type="Proteomes" id="UP001437256"/>
    </source>
</evidence>
<comment type="caution">
    <text evidence="3">The sequence shown here is derived from an EMBL/GenBank/DDBJ whole genome shotgun (WGS) entry which is preliminary data.</text>
</comment>
<name>A0ABR2ZNS3_9AGAR</name>
<reference evidence="3 4" key="1">
    <citation type="submission" date="2024-05" db="EMBL/GenBank/DDBJ databases">
        <title>A draft genome resource for the thread blight pathogen Marasmius tenuissimus strain MS-2.</title>
        <authorList>
            <person name="Yulfo-Soto G.E."/>
            <person name="Baruah I.K."/>
            <person name="Amoako-Attah I."/>
            <person name="Bukari Y."/>
            <person name="Meinhardt L.W."/>
            <person name="Bailey B.A."/>
            <person name="Cohen S.P."/>
        </authorList>
    </citation>
    <scope>NUCLEOTIDE SEQUENCE [LARGE SCALE GENOMIC DNA]</scope>
    <source>
        <strain evidence="3 4">MS-2</strain>
    </source>
</reference>
<sequence>MSSGSVESLLVVNTKGFDTLKPYQAIDGQAGAWVEGGKYFVTSPYSFTLYRPLVGPREVFIRQDYRLGAEDPILYPQPFIHDRCHWAAIPRRPSNPENPLTKWWDALPPEAFVQEVDGAVKGLGRWSKEHLLPYERDCNLLCERVSNYRSSLESPRQINTLITALNGQLERSLRHLATMPLPLHRSRQLWSFFQRWYLELLGALDWVEIYLPIMNGCSQSTELSRANAAVTMGAFLTAVKDCEFFFKANLPFWLVRSSEHHATTRVDYQVEPLTPETTNICLDEIMSHKKEVIYHGQLRDLERAVAVETFGMSIVNYTNDPFNVPATENSLKPSSTPSSSVGSSRNHSKRQRHERYEPCRTCCLCQSEYAYDVFADARGKAKANPQPHVERNKFAEIRGPCSPDIPDIWVEALASIDKTRRPTKQEVVNGGYAFPDPGMILYPPREKRERLLRNWLRFRDVLIFCTCMKPCLASSAWSAKQWRIFLGTTDDHVAKSGTPMAQQRETVQELLGQCLEFYGLSLRKNDSHFFTWNGERYEIGQLSETRLVKEIVWELFELNFRFELYALDRALHQIGHASYGVGDNTTFNPEVQSCFPTGVVAPTEVSLENASHGLAAAKLRDREQYFRQLCHVMKQWPGGAYADRFLSKRTFSDNEVEEMEGWATRFYCQEFYNKFGRPPILPHRID</sequence>
<gene>
    <name evidence="2" type="ORF">AAF712_010315</name>
    <name evidence="3" type="ORF">AAF712_010350</name>
</gene>